<evidence type="ECO:0000313" key="1">
    <source>
        <dbReference type="EMBL" id="GFD52273.1"/>
    </source>
</evidence>
<proteinExistence type="predicted"/>
<protein>
    <submittedName>
        <fullName evidence="1">Uncharacterized protein</fullName>
    </submittedName>
</protein>
<name>A0A699WZM8_TANCI</name>
<feature type="non-terminal residue" evidence="1">
    <location>
        <position position="1"/>
    </location>
</feature>
<dbReference type="EMBL" id="BKCJ011780209">
    <property type="protein sequence ID" value="GFD52273.1"/>
    <property type="molecule type" value="Genomic_DNA"/>
</dbReference>
<reference evidence="1" key="1">
    <citation type="journal article" date="2019" name="Sci. Rep.">
        <title>Draft genome of Tanacetum cinerariifolium, the natural source of mosquito coil.</title>
        <authorList>
            <person name="Yamashiro T."/>
            <person name="Shiraishi A."/>
            <person name="Satake H."/>
            <person name="Nakayama K."/>
        </authorList>
    </citation>
    <scope>NUCLEOTIDE SEQUENCE</scope>
</reference>
<gene>
    <name evidence="1" type="ORF">Tci_924242</name>
</gene>
<accession>A0A699WZM8</accession>
<sequence length="98" mass="10090">AAQHVEAQEARHGAGYVDVIDEYILDEGPAPRPRLDVNSVGVGEGELAVLDAHVADAARGFAADTDAGEDAVGKGAVANVHVLCGMQQRVALHAAPRL</sequence>
<comment type="caution">
    <text evidence="1">The sequence shown here is derived from an EMBL/GenBank/DDBJ whole genome shotgun (WGS) entry which is preliminary data.</text>
</comment>
<organism evidence="1">
    <name type="scientific">Tanacetum cinerariifolium</name>
    <name type="common">Dalmatian daisy</name>
    <name type="synonym">Chrysanthemum cinerariifolium</name>
    <dbReference type="NCBI Taxonomy" id="118510"/>
    <lineage>
        <taxon>Eukaryota</taxon>
        <taxon>Viridiplantae</taxon>
        <taxon>Streptophyta</taxon>
        <taxon>Embryophyta</taxon>
        <taxon>Tracheophyta</taxon>
        <taxon>Spermatophyta</taxon>
        <taxon>Magnoliopsida</taxon>
        <taxon>eudicotyledons</taxon>
        <taxon>Gunneridae</taxon>
        <taxon>Pentapetalae</taxon>
        <taxon>asterids</taxon>
        <taxon>campanulids</taxon>
        <taxon>Asterales</taxon>
        <taxon>Asteraceae</taxon>
        <taxon>Asteroideae</taxon>
        <taxon>Anthemideae</taxon>
        <taxon>Anthemidinae</taxon>
        <taxon>Tanacetum</taxon>
    </lineage>
</organism>
<dbReference type="AlphaFoldDB" id="A0A699WZM8"/>